<dbReference type="OrthoDB" id="125108at2759"/>
<dbReference type="Pfam" id="PF17919">
    <property type="entry name" value="RT_RNaseH_2"/>
    <property type="match status" value="1"/>
</dbReference>
<dbReference type="InterPro" id="IPR043128">
    <property type="entry name" value="Rev_trsase/Diguanyl_cyclase"/>
</dbReference>
<protein>
    <submittedName>
        <fullName evidence="2">Unnamed protein product</fullName>
    </submittedName>
</protein>
<dbReference type="Proteomes" id="UP001165121">
    <property type="component" value="Unassembled WGS sequence"/>
</dbReference>
<evidence type="ECO:0000259" key="1">
    <source>
        <dbReference type="Pfam" id="PF17919"/>
    </source>
</evidence>
<gene>
    <name evidence="2" type="ORF">Pfra01_001052100</name>
</gene>
<evidence type="ECO:0000313" key="2">
    <source>
        <dbReference type="EMBL" id="GMF37491.1"/>
    </source>
</evidence>
<dbReference type="InterPro" id="IPR043502">
    <property type="entry name" value="DNA/RNA_pol_sf"/>
</dbReference>
<organism evidence="2 3">
    <name type="scientific">Phytophthora fragariaefolia</name>
    <dbReference type="NCBI Taxonomy" id="1490495"/>
    <lineage>
        <taxon>Eukaryota</taxon>
        <taxon>Sar</taxon>
        <taxon>Stramenopiles</taxon>
        <taxon>Oomycota</taxon>
        <taxon>Peronosporomycetes</taxon>
        <taxon>Peronosporales</taxon>
        <taxon>Peronosporaceae</taxon>
        <taxon>Phytophthora</taxon>
    </lineage>
</organism>
<dbReference type="SUPFAM" id="SSF56672">
    <property type="entry name" value="DNA/RNA polymerases"/>
    <property type="match status" value="1"/>
</dbReference>
<dbReference type="InterPro" id="IPR041577">
    <property type="entry name" value="RT_RNaseH_2"/>
</dbReference>
<dbReference type="EMBL" id="BSXT01001015">
    <property type="protein sequence ID" value="GMF37491.1"/>
    <property type="molecule type" value="Genomic_DNA"/>
</dbReference>
<dbReference type="Gene3D" id="3.30.70.270">
    <property type="match status" value="1"/>
</dbReference>
<comment type="caution">
    <text evidence="2">The sequence shown here is derived from an EMBL/GenBank/DDBJ whole genome shotgun (WGS) entry which is preliminary data.</text>
</comment>
<dbReference type="PANTHER" id="PTHR33064:SF37">
    <property type="entry name" value="RIBONUCLEASE H"/>
    <property type="match status" value="1"/>
</dbReference>
<reference evidence="2" key="1">
    <citation type="submission" date="2023-04" db="EMBL/GenBank/DDBJ databases">
        <title>Phytophthora fragariaefolia NBRC 109709.</title>
        <authorList>
            <person name="Ichikawa N."/>
            <person name="Sato H."/>
            <person name="Tonouchi N."/>
        </authorList>
    </citation>
    <scope>NUCLEOTIDE SEQUENCE</scope>
    <source>
        <strain evidence="2">NBRC 109709</strain>
    </source>
</reference>
<keyword evidence="3" id="KW-1185">Reference proteome</keyword>
<feature type="domain" description="Reverse transcriptase/retrotransposon-derived protein RNase H-like" evidence="1">
    <location>
        <begin position="116"/>
        <end position="206"/>
    </location>
</feature>
<evidence type="ECO:0000313" key="3">
    <source>
        <dbReference type="Proteomes" id="UP001165121"/>
    </source>
</evidence>
<dbReference type="InterPro" id="IPR051320">
    <property type="entry name" value="Viral_Replic_Matur_Polypro"/>
</dbReference>
<dbReference type="AlphaFoldDB" id="A0A9W6XEM3"/>
<accession>A0A9W6XEM3</accession>
<name>A0A9W6XEM3_9STRA</name>
<proteinExistence type="predicted"/>
<sequence>MPEGGTPAGCLRAVHLSISVEKSEWGMPQVDYLGHKVPQHGLQANPKNLKSLTTLEFPRALKGLQSFLGSLNYYHRFIPDSAVYATTLYALTESDFGEYETTPGVREQEKRRHALRAFEILKSKLAMTPMLKHFDTEREPVVIVYANDWAIAAVLAQVRGDVCMPVKFTSRCLKPNELNYNIVEKEILALLRALNECFAMQAGQTVRVLTRHMTLVWLFRSKGL</sequence>
<dbReference type="PANTHER" id="PTHR33064">
    <property type="entry name" value="POL PROTEIN"/>
    <property type="match status" value="1"/>
</dbReference>